<comment type="caution">
    <text evidence="7">The sequence shown here is derived from an EMBL/GenBank/DDBJ whole genome shotgun (WGS) entry which is preliminary data.</text>
</comment>
<feature type="coiled-coil region" evidence="5">
    <location>
        <begin position="75"/>
        <end position="102"/>
    </location>
</feature>
<organism evidence="7 8">
    <name type="scientific">Pantoea stewartii subsp. stewartii DC283</name>
    <dbReference type="NCBI Taxonomy" id="660596"/>
    <lineage>
        <taxon>Bacteria</taxon>
        <taxon>Pseudomonadati</taxon>
        <taxon>Pseudomonadota</taxon>
        <taxon>Gammaproteobacteria</taxon>
        <taxon>Enterobacterales</taxon>
        <taxon>Erwiniaceae</taxon>
        <taxon>Pantoea</taxon>
    </lineage>
</organism>
<keyword evidence="5" id="KW-0175">Coiled coil</keyword>
<dbReference type="InterPro" id="IPR050950">
    <property type="entry name" value="HTH-type_LysR_regulators"/>
</dbReference>
<dbReference type="Gene3D" id="3.40.190.290">
    <property type="match status" value="1"/>
</dbReference>
<dbReference type="PANTHER" id="PTHR30419">
    <property type="entry name" value="HTH-TYPE TRANSCRIPTIONAL REGULATOR YBHD"/>
    <property type="match status" value="1"/>
</dbReference>
<dbReference type="GO" id="GO:0003677">
    <property type="term" value="F:DNA binding"/>
    <property type="evidence" value="ECO:0007669"/>
    <property type="project" value="UniProtKB-KW"/>
</dbReference>
<dbReference type="Pfam" id="PF00126">
    <property type="entry name" value="HTH_1"/>
    <property type="match status" value="1"/>
</dbReference>
<dbReference type="InterPro" id="IPR036390">
    <property type="entry name" value="WH_DNA-bd_sf"/>
</dbReference>
<evidence type="ECO:0000256" key="3">
    <source>
        <dbReference type="ARBA" id="ARBA00023125"/>
    </source>
</evidence>
<evidence type="ECO:0000256" key="2">
    <source>
        <dbReference type="ARBA" id="ARBA00023015"/>
    </source>
</evidence>
<dbReference type="EMBL" id="AHIE01000063">
    <property type="protein sequence ID" value="EHT97574.1"/>
    <property type="molecule type" value="Genomic_DNA"/>
</dbReference>
<keyword evidence="2" id="KW-0805">Transcription regulation</keyword>
<dbReference type="PANTHER" id="PTHR30419:SF8">
    <property type="entry name" value="NITROGEN ASSIMILATION TRANSCRIPTIONAL ACTIVATOR-RELATED"/>
    <property type="match status" value="1"/>
</dbReference>
<dbReference type="OrthoDB" id="5526340at2"/>
<feature type="domain" description="HTH lysR-type" evidence="6">
    <location>
        <begin position="11"/>
        <end position="68"/>
    </location>
</feature>
<dbReference type="InterPro" id="IPR036388">
    <property type="entry name" value="WH-like_DNA-bd_sf"/>
</dbReference>
<dbReference type="InterPro" id="IPR005119">
    <property type="entry name" value="LysR_subst-bd"/>
</dbReference>
<dbReference type="GO" id="GO:0005829">
    <property type="term" value="C:cytosol"/>
    <property type="evidence" value="ECO:0007669"/>
    <property type="project" value="TreeGrafter"/>
</dbReference>
<dbReference type="Pfam" id="PF03466">
    <property type="entry name" value="LysR_substrate"/>
    <property type="match status" value="1"/>
</dbReference>
<evidence type="ECO:0000313" key="8">
    <source>
        <dbReference type="Proteomes" id="UP000005050"/>
    </source>
</evidence>
<keyword evidence="3" id="KW-0238">DNA-binding</keyword>
<proteinExistence type="inferred from homology"/>
<comment type="similarity">
    <text evidence="1">Belongs to the LysR transcriptional regulatory family.</text>
</comment>
<evidence type="ECO:0000256" key="1">
    <source>
        <dbReference type="ARBA" id="ARBA00009437"/>
    </source>
</evidence>
<name>H3RM17_PANSE</name>
<dbReference type="RefSeq" id="WP_006122519.1">
    <property type="nucleotide sequence ID" value="NZ_AHIE01000063.1"/>
</dbReference>
<dbReference type="PATRIC" id="fig|660596.6.peg.5510"/>
<dbReference type="GO" id="GO:0003700">
    <property type="term" value="F:DNA-binding transcription factor activity"/>
    <property type="evidence" value="ECO:0007669"/>
    <property type="project" value="InterPro"/>
</dbReference>
<dbReference type="SUPFAM" id="SSF46785">
    <property type="entry name" value="Winged helix' DNA-binding domain"/>
    <property type="match status" value="1"/>
</dbReference>
<dbReference type="SUPFAM" id="SSF53850">
    <property type="entry name" value="Periplasmic binding protein-like II"/>
    <property type="match status" value="1"/>
</dbReference>
<accession>H3RM17</accession>
<protein>
    <submittedName>
        <fullName evidence="7">LysR family transcriptional regulator</fullName>
    </submittedName>
</protein>
<dbReference type="AlphaFoldDB" id="H3RM17"/>
<reference evidence="7 8" key="1">
    <citation type="journal article" date="2012" name="Mol. Microbiol.">
        <title>The genetic and structural basis of two distinct terminal side branch residues in stewartan and amylovoran exopolysaccharides and their potential role in host adaptation.</title>
        <authorList>
            <person name="Wang X."/>
            <person name="Yang F."/>
            <person name="von Bodman S.B."/>
        </authorList>
    </citation>
    <scope>NUCLEOTIDE SEQUENCE [LARGE SCALE GENOMIC DNA]</scope>
    <source>
        <strain evidence="7 8">DC283</strain>
    </source>
</reference>
<dbReference type="PRINTS" id="PR00039">
    <property type="entry name" value="HTHLYSR"/>
</dbReference>
<gene>
    <name evidence="7" type="ORF">CKS_5483</name>
</gene>
<evidence type="ECO:0000256" key="5">
    <source>
        <dbReference type="SAM" id="Coils"/>
    </source>
</evidence>
<evidence type="ECO:0000256" key="4">
    <source>
        <dbReference type="ARBA" id="ARBA00023163"/>
    </source>
</evidence>
<dbReference type="FunFam" id="1.10.10.10:FF:000001">
    <property type="entry name" value="LysR family transcriptional regulator"/>
    <property type="match status" value="1"/>
</dbReference>
<evidence type="ECO:0000259" key="6">
    <source>
        <dbReference type="PROSITE" id="PS50931"/>
    </source>
</evidence>
<dbReference type="InterPro" id="IPR000847">
    <property type="entry name" value="LysR_HTH_N"/>
</dbReference>
<dbReference type="Proteomes" id="UP000005050">
    <property type="component" value="Unassembled WGS sequence"/>
</dbReference>
<sequence length="320" mass="34764">MSPTDAVARHVTLRELRLLLAVARSGSILKAANEIGLTQPALSRSIADLEGAFGVRLFDRTNRGVAPTPHGEVLLRRATGVFEELRQAVNELRALADAAHGELRIGGTPAMCAGLLPRIIGTVRSDRPRLQFHVAELESGKLASEVVGRSLDLGLGREHAVRESHDLVFEGLFEDRLFVVAGSQHPLAERRSISLEETLRHHWVLPTEGAVTAHLQGEFGRQGLAIPEAAITTMSMLVRCELIATGSFLTVMYGSVLRFGNAPKSLRVLPVDLPSGIPVGVIRLKNRTLAPSAEMFIQASRRMVRSMPSLSASQLRRARP</sequence>
<evidence type="ECO:0000313" key="7">
    <source>
        <dbReference type="EMBL" id="EHT97574.1"/>
    </source>
</evidence>
<keyword evidence="4" id="KW-0804">Transcription</keyword>
<dbReference type="PROSITE" id="PS50931">
    <property type="entry name" value="HTH_LYSR"/>
    <property type="match status" value="1"/>
</dbReference>
<dbReference type="Gene3D" id="1.10.10.10">
    <property type="entry name" value="Winged helix-like DNA-binding domain superfamily/Winged helix DNA-binding domain"/>
    <property type="match status" value="1"/>
</dbReference>